<feature type="compositionally biased region" description="Low complexity" evidence="1">
    <location>
        <begin position="181"/>
        <end position="200"/>
    </location>
</feature>
<organism evidence="2 3">
    <name type="scientific">Candida tropicalis (strain ATCC MYA-3404 / T1)</name>
    <name type="common">Yeast</name>
    <dbReference type="NCBI Taxonomy" id="294747"/>
    <lineage>
        <taxon>Eukaryota</taxon>
        <taxon>Fungi</taxon>
        <taxon>Dikarya</taxon>
        <taxon>Ascomycota</taxon>
        <taxon>Saccharomycotina</taxon>
        <taxon>Pichiomycetes</taxon>
        <taxon>Debaryomycetaceae</taxon>
        <taxon>Candida/Lodderomyces clade</taxon>
        <taxon>Candida</taxon>
    </lineage>
</organism>
<dbReference type="GeneID" id="8299184"/>
<keyword evidence="3" id="KW-1185">Reference proteome</keyword>
<evidence type="ECO:0000313" key="3">
    <source>
        <dbReference type="Proteomes" id="UP000002037"/>
    </source>
</evidence>
<reference evidence="2 3" key="1">
    <citation type="journal article" date="2009" name="Nature">
        <title>Evolution of pathogenicity and sexual reproduction in eight Candida genomes.</title>
        <authorList>
            <person name="Butler G."/>
            <person name="Rasmussen M.D."/>
            <person name="Lin M.F."/>
            <person name="Santos M.A."/>
            <person name="Sakthikumar S."/>
            <person name="Munro C.A."/>
            <person name="Rheinbay E."/>
            <person name="Grabherr M."/>
            <person name="Forche A."/>
            <person name="Reedy J.L."/>
            <person name="Agrafioti I."/>
            <person name="Arnaud M.B."/>
            <person name="Bates S."/>
            <person name="Brown A.J."/>
            <person name="Brunke S."/>
            <person name="Costanzo M.C."/>
            <person name="Fitzpatrick D.A."/>
            <person name="de Groot P.W."/>
            <person name="Harris D."/>
            <person name="Hoyer L.L."/>
            <person name="Hube B."/>
            <person name="Klis F.M."/>
            <person name="Kodira C."/>
            <person name="Lennard N."/>
            <person name="Logue M.E."/>
            <person name="Martin R."/>
            <person name="Neiman A.M."/>
            <person name="Nikolaou E."/>
            <person name="Quail M.A."/>
            <person name="Quinn J."/>
            <person name="Santos M.C."/>
            <person name="Schmitzberger F.F."/>
            <person name="Sherlock G."/>
            <person name="Shah P."/>
            <person name="Silverstein K.A."/>
            <person name="Skrzypek M.S."/>
            <person name="Soll D."/>
            <person name="Staggs R."/>
            <person name="Stansfield I."/>
            <person name="Stumpf M.P."/>
            <person name="Sudbery P.E."/>
            <person name="Srikantha T."/>
            <person name="Zeng Q."/>
            <person name="Berman J."/>
            <person name="Berriman M."/>
            <person name="Heitman J."/>
            <person name="Gow N.A."/>
            <person name="Lorenz M.C."/>
            <person name="Birren B.W."/>
            <person name="Kellis M."/>
            <person name="Cuomo C.A."/>
        </authorList>
    </citation>
    <scope>NUCLEOTIDE SEQUENCE [LARGE SCALE GENOMIC DNA]</scope>
    <source>
        <strain evidence="3">ATCC MYA-3404 / T1</strain>
    </source>
</reference>
<feature type="region of interest" description="Disordered" evidence="1">
    <location>
        <begin position="178"/>
        <end position="203"/>
    </location>
</feature>
<dbReference type="OrthoDB" id="10485684at2759"/>
<proteinExistence type="predicted"/>
<dbReference type="EMBL" id="GG692401">
    <property type="protein sequence ID" value="EER31298.1"/>
    <property type="molecule type" value="Genomic_DNA"/>
</dbReference>
<sequence>MFIITNTMPISYNITKLIPTILDPNIHNPDADKLVYFCDSYNLTLTKEDTWIDQISSGYRCGKHLLKKQYYNTTTSNNNGDIESSHIYSNGETKTEDYNEYPTVSNIETPSSDEISFSIFTESGGNMTTITNPCFKIEEIFENNTLWTLNIGRAILCGIQTPFADSVILESKKQELEDQLNNSNDGKSGSNSNGNVVTSNAEGCGSTRSGTLFSGRANFNNRSIQTTKVIMILCLMIFYSIV</sequence>
<evidence type="ECO:0000256" key="1">
    <source>
        <dbReference type="SAM" id="MobiDB-lite"/>
    </source>
</evidence>
<dbReference type="KEGG" id="ctp:CTRG_05028"/>
<dbReference type="HOGENOM" id="CLU_1147057_0_0_1"/>
<gene>
    <name evidence="2" type="ORF">CTRG_05028</name>
</gene>
<dbReference type="RefSeq" id="XP_002550730.1">
    <property type="nucleotide sequence ID" value="XM_002550684.1"/>
</dbReference>
<accession>C5MG35</accession>
<dbReference type="VEuPathDB" id="FungiDB:CTRG_05028"/>
<name>C5MG35_CANTT</name>
<protein>
    <submittedName>
        <fullName evidence="2">Uncharacterized protein</fullName>
    </submittedName>
</protein>
<evidence type="ECO:0000313" key="2">
    <source>
        <dbReference type="EMBL" id="EER31298.1"/>
    </source>
</evidence>
<dbReference type="Proteomes" id="UP000002037">
    <property type="component" value="Unassembled WGS sequence"/>
</dbReference>
<dbReference type="AlphaFoldDB" id="C5MG35"/>